<comment type="subunit">
    <text evidence="1">Monomer.</text>
</comment>
<evidence type="ECO:0000256" key="2">
    <source>
        <dbReference type="ARBA" id="ARBA00022670"/>
    </source>
</evidence>
<dbReference type="InterPro" id="IPR006026">
    <property type="entry name" value="Peptidase_Metallo"/>
</dbReference>
<accession>A0A087UVW5</accession>
<keyword evidence="5 8" id="KW-0862">Zinc</keyword>
<name>A0A087UVW5_STEMI</name>
<evidence type="ECO:0000256" key="7">
    <source>
        <dbReference type="ARBA" id="ARBA00025529"/>
    </source>
</evidence>
<evidence type="ECO:0000256" key="6">
    <source>
        <dbReference type="ARBA" id="ARBA00023049"/>
    </source>
</evidence>
<dbReference type="Proteomes" id="UP000054359">
    <property type="component" value="Unassembled WGS sequence"/>
</dbReference>
<keyword evidence="2 8" id="KW-0645">Protease</keyword>
<gene>
    <name evidence="11" type="ORF">X975_07794</name>
</gene>
<dbReference type="PANTHER" id="PTHR10127">
    <property type="entry name" value="DISCOIDIN, CUB, EGF, LAMININ , AND ZINC METALLOPROTEASE DOMAIN CONTAINING"/>
    <property type="match status" value="1"/>
</dbReference>
<comment type="caution">
    <text evidence="8">Lacks conserved residue(s) required for the propagation of feature annotation.</text>
</comment>
<dbReference type="Gene3D" id="3.40.390.10">
    <property type="entry name" value="Collagenase (Catalytic Domain)"/>
    <property type="match status" value="1"/>
</dbReference>
<dbReference type="EMBL" id="KK121906">
    <property type="protein sequence ID" value="KFM81504.1"/>
    <property type="molecule type" value="Genomic_DNA"/>
</dbReference>
<dbReference type="STRING" id="407821.A0A087UVW5"/>
<feature type="binding site" evidence="8">
    <location>
        <position position="68"/>
    </location>
    <ligand>
        <name>Zn(2+)</name>
        <dbReference type="ChEBI" id="CHEBI:29105"/>
        <note>catalytic</note>
    </ligand>
</feature>
<feature type="binding site" evidence="8">
    <location>
        <position position="58"/>
    </location>
    <ligand>
        <name>Zn(2+)</name>
        <dbReference type="ChEBI" id="CHEBI:29105"/>
        <note>catalytic</note>
    </ligand>
</feature>
<dbReference type="InterPro" id="IPR024079">
    <property type="entry name" value="MetalloPept_cat_dom_sf"/>
</dbReference>
<dbReference type="CDD" id="cd04280">
    <property type="entry name" value="ZnMc_astacin_like"/>
    <property type="match status" value="1"/>
</dbReference>
<dbReference type="AlphaFoldDB" id="A0A087UVW5"/>
<dbReference type="SMART" id="SM00235">
    <property type="entry name" value="ZnMc"/>
    <property type="match status" value="1"/>
</dbReference>
<protein>
    <recommendedName>
        <fullName evidence="9">Metalloendopeptidase</fullName>
        <ecNumber evidence="9">3.4.24.-</ecNumber>
    </recommendedName>
</protein>
<dbReference type="SUPFAM" id="SSF55486">
    <property type="entry name" value="Metalloproteases ('zincins'), catalytic domain"/>
    <property type="match status" value="1"/>
</dbReference>
<dbReference type="OMA" id="EILWHNI"/>
<evidence type="ECO:0000313" key="11">
    <source>
        <dbReference type="EMBL" id="KFM81504.1"/>
    </source>
</evidence>
<evidence type="ECO:0000256" key="8">
    <source>
        <dbReference type="PROSITE-ProRule" id="PRU01211"/>
    </source>
</evidence>
<feature type="binding site" evidence="8">
    <location>
        <position position="62"/>
    </location>
    <ligand>
        <name>Zn(2+)</name>
        <dbReference type="ChEBI" id="CHEBI:29105"/>
        <note>catalytic</note>
    </ligand>
</feature>
<dbReference type="MEROPS" id="M12.032"/>
<feature type="domain" description="Peptidase M12A" evidence="10">
    <location>
        <begin position="1"/>
        <end position="148"/>
    </location>
</feature>
<organism evidence="11 12">
    <name type="scientific">Stegodyphus mimosarum</name>
    <name type="common">African social velvet spider</name>
    <dbReference type="NCBI Taxonomy" id="407821"/>
    <lineage>
        <taxon>Eukaryota</taxon>
        <taxon>Metazoa</taxon>
        <taxon>Ecdysozoa</taxon>
        <taxon>Arthropoda</taxon>
        <taxon>Chelicerata</taxon>
        <taxon>Arachnida</taxon>
        <taxon>Araneae</taxon>
        <taxon>Araneomorphae</taxon>
        <taxon>Entelegynae</taxon>
        <taxon>Eresoidea</taxon>
        <taxon>Eresidae</taxon>
        <taxon>Stegodyphus</taxon>
    </lineage>
</organism>
<evidence type="ECO:0000256" key="5">
    <source>
        <dbReference type="ARBA" id="ARBA00022833"/>
    </source>
</evidence>
<dbReference type="InterPro" id="IPR001506">
    <property type="entry name" value="Peptidase_M12A"/>
</dbReference>
<keyword evidence="4 8" id="KW-0378">Hydrolase</keyword>
<dbReference type="GO" id="GO:0004222">
    <property type="term" value="F:metalloendopeptidase activity"/>
    <property type="evidence" value="ECO:0007669"/>
    <property type="project" value="UniProtKB-UniRule"/>
</dbReference>
<keyword evidence="3 8" id="KW-0479">Metal-binding</keyword>
<comment type="cofactor">
    <cofactor evidence="8 9">
        <name>Zn(2+)</name>
        <dbReference type="ChEBI" id="CHEBI:29105"/>
    </cofactor>
    <text evidence="8 9">Binds 1 zinc ion per subunit.</text>
</comment>
<comment type="function">
    <text evidence="7">Zinc metalloprotease. Provoques deadhesion of endothelial cells from cell cultures, and also degradation of fibronectin, fibrinogen and gelatin in vitro. Its role in the venom is not fully understood but it might act as a spreading factor that facilitates diffusion of other venom toxins. Alternatively, it might be involved in the proteolytic processing of other venom toxins or it might play a role in extra-oral digestion of prey.</text>
</comment>
<evidence type="ECO:0000256" key="1">
    <source>
        <dbReference type="ARBA" id="ARBA00011245"/>
    </source>
</evidence>
<dbReference type="PROSITE" id="PS51864">
    <property type="entry name" value="ASTACIN"/>
    <property type="match status" value="1"/>
</dbReference>
<dbReference type="InterPro" id="IPR034035">
    <property type="entry name" value="Astacin-like_dom"/>
</dbReference>
<dbReference type="GO" id="GO:0006508">
    <property type="term" value="P:proteolysis"/>
    <property type="evidence" value="ECO:0007669"/>
    <property type="project" value="UniProtKB-KW"/>
</dbReference>
<sequence length="148" mass="17079">MKFLKNNTCIQFVPRTIEKDYIRIVKGSGCNSKLGRGNGGVRDVSLGDGCYKLGTVIHELVHSIGFHHEQTRSDRDQYITIHWENIKKGHEHNFEKFKPMENTLLLKYDYNSIMHYGSMSFSKDKSRGLKTMTAKQKGVKLLSPREKM</sequence>
<keyword evidence="6 8" id="KW-0482">Metalloprotease</keyword>
<dbReference type="Pfam" id="PF01400">
    <property type="entry name" value="Astacin"/>
    <property type="match status" value="1"/>
</dbReference>
<reference evidence="11 12" key="1">
    <citation type="submission" date="2013-11" db="EMBL/GenBank/DDBJ databases">
        <title>Genome sequencing of Stegodyphus mimosarum.</title>
        <authorList>
            <person name="Bechsgaard J."/>
        </authorList>
    </citation>
    <scope>NUCLEOTIDE SEQUENCE [LARGE SCALE GENOMIC DNA]</scope>
</reference>
<dbReference type="EC" id="3.4.24.-" evidence="9"/>
<evidence type="ECO:0000256" key="4">
    <source>
        <dbReference type="ARBA" id="ARBA00022801"/>
    </source>
</evidence>
<dbReference type="PRINTS" id="PR00480">
    <property type="entry name" value="ASTACIN"/>
</dbReference>
<dbReference type="PANTHER" id="PTHR10127:SF780">
    <property type="entry name" value="METALLOENDOPEPTIDASE"/>
    <property type="match status" value="1"/>
</dbReference>
<feature type="non-terminal residue" evidence="11">
    <location>
        <position position="148"/>
    </location>
</feature>
<dbReference type="OrthoDB" id="6411869at2759"/>
<proteinExistence type="predicted"/>
<feature type="active site" evidence="8">
    <location>
        <position position="59"/>
    </location>
</feature>
<dbReference type="GO" id="GO:0008270">
    <property type="term" value="F:zinc ion binding"/>
    <property type="evidence" value="ECO:0007669"/>
    <property type="project" value="UniProtKB-UniRule"/>
</dbReference>
<evidence type="ECO:0000313" key="12">
    <source>
        <dbReference type="Proteomes" id="UP000054359"/>
    </source>
</evidence>
<evidence type="ECO:0000259" key="10">
    <source>
        <dbReference type="PROSITE" id="PS51864"/>
    </source>
</evidence>
<keyword evidence="12" id="KW-1185">Reference proteome</keyword>
<evidence type="ECO:0000256" key="9">
    <source>
        <dbReference type="RuleBase" id="RU361183"/>
    </source>
</evidence>
<evidence type="ECO:0000256" key="3">
    <source>
        <dbReference type="ARBA" id="ARBA00022723"/>
    </source>
</evidence>